<dbReference type="SUPFAM" id="SSF57756">
    <property type="entry name" value="Retrovirus zinc finger-like domains"/>
    <property type="match status" value="1"/>
</dbReference>
<evidence type="ECO:0000256" key="4">
    <source>
        <dbReference type="ARBA" id="ARBA00022771"/>
    </source>
</evidence>
<dbReference type="SMART" id="SM00343">
    <property type="entry name" value="ZnF_C2HC"/>
    <property type="match status" value="4"/>
</dbReference>
<dbReference type="Gene3D" id="4.10.60.10">
    <property type="entry name" value="Zinc finger, CCHC-type"/>
    <property type="match status" value="1"/>
</dbReference>
<dbReference type="GO" id="GO:0071039">
    <property type="term" value="P:nuclear polyadenylation-dependent CUT catabolic process"/>
    <property type="evidence" value="ECO:0007669"/>
    <property type="project" value="TreeGrafter"/>
</dbReference>
<feature type="compositionally biased region" description="Polar residues" evidence="7">
    <location>
        <begin position="572"/>
        <end position="581"/>
    </location>
</feature>
<dbReference type="InterPro" id="IPR051644">
    <property type="entry name" value="TRAMP_AT-DNA-binding"/>
</dbReference>
<dbReference type="PANTHER" id="PTHR46543">
    <property type="entry name" value="ZINC FINGER CCHC DOMAIN-CONTAINING PROTEIN 7"/>
    <property type="match status" value="1"/>
</dbReference>
<evidence type="ECO:0000313" key="10">
    <source>
        <dbReference type="Proteomes" id="UP000777438"/>
    </source>
</evidence>
<dbReference type="GO" id="GO:0071038">
    <property type="term" value="P:TRAMP-dependent tRNA surveillance pathway"/>
    <property type="evidence" value="ECO:0007669"/>
    <property type="project" value="TreeGrafter"/>
</dbReference>
<keyword evidence="3" id="KW-0677">Repeat</keyword>
<dbReference type="GO" id="GO:0031499">
    <property type="term" value="C:TRAMP complex"/>
    <property type="evidence" value="ECO:0007669"/>
    <property type="project" value="TreeGrafter"/>
</dbReference>
<keyword evidence="6" id="KW-0539">Nucleus</keyword>
<feature type="compositionally biased region" description="Basic and acidic residues" evidence="7">
    <location>
        <begin position="28"/>
        <end position="63"/>
    </location>
</feature>
<feature type="compositionally biased region" description="Low complexity" evidence="7">
    <location>
        <begin position="315"/>
        <end position="330"/>
    </location>
</feature>
<name>A0A9P9AX56_9HYPO</name>
<keyword evidence="5" id="KW-0862">Zinc</keyword>
<comment type="subcellular location">
    <subcellularLocation>
        <location evidence="1">Nucleus</location>
    </subcellularLocation>
</comment>
<dbReference type="InterPro" id="IPR036875">
    <property type="entry name" value="Znf_CCHC_sf"/>
</dbReference>
<proteinExistence type="predicted"/>
<feature type="domain" description="CCHC-type" evidence="8">
    <location>
        <begin position="427"/>
        <end position="443"/>
    </location>
</feature>
<evidence type="ECO:0000259" key="8">
    <source>
        <dbReference type="SMART" id="SM00343"/>
    </source>
</evidence>
<evidence type="ECO:0000256" key="3">
    <source>
        <dbReference type="ARBA" id="ARBA00022737"/>
    </source>
</evidence>
<dbReference type="OrthoDB" id="7608935at2759"/>
<organism evidence="9 10">
    <name type="scientific">Thelonectria olida</name>
    <dbReference type="NCBI Taxonomy" id="1576542"/>
    <lineage>
        <taxon>Eukaryota</taxon>
        <taxon>Fungi</taxon>
        <taxon>Dikarya</taxon>
        <taxon>Ascomycota</taxon>
        <taxon>Pezizomycotina</taxon>
        <taxon>Sordariomycetes</taxon>
        <taxon>Hypocreomycetidae</taxon>
        <taxon>Hypocreales</taxon>
        <taxon>Nectriaceae</taxon>
        <taxon>Thelonectria</taxon>
    </lineage>
</organism>
<feature type="domain" description="CCHC-type" evidence="8">
    <location>
        <begin position="400"/>
        <end position="416"/>
    </location>
</feature>
<protein>
    <recommendedName>
        <fullName evidence="8">CCHC-type domain-containing protein</fullName>
    </recommendedName>
</protein>
<dbReference type="GO" id="GO:0071037">
    <property type="term" value="P:nuclear polyadenylation-dependent snRNA catabolic process"/>
    <property type="evidence" value="ECO:0007669"/>
    <property type="project" value="TreeGrafter"/>
</dbReference>
<reference evidence="9 10" key="1">
    <citation type="journal article" date="2021" name="Nat. Commun.">
        <title>Genetic determinants of endophytism in the Arabidopsis root mycobiome.</title>
        <authorList>
            <person name="Mesny F."/>
            <person name="Miyauchi S."/>
            <person name="Thiergart T."/>
            <person name="Pickel B."/>
            <person name="Atanasova L."/>
            <person name="Karlsson M."/>
            <person name="Huettel B."/>
            <person name="Barry K.W."/>
            <person name="Haridas S."/>
            <person name="Chen C."/>
            <person name="Bauer D."/>
            <person name="Andreopoulos W."/>
            <person name="Pangilinan J."/>
            <person name="LaButti K."/>
            <person name="Riley R."/>
            <person name="Lipzen A."/>
            <person name="Clum A."/>
            <person name="Drula E."/>
            <person name="Henrissat B."/>
            <person name="Kohler A."/>
            <person name="Grigoriev I.V."/>
            <person name="Martin F.M."/>
            <person name="Hacquard S."/>
        </authorList>
    </citation>
    <scope>NUCLEOTIDE SEQUENCE [LARGE SCALE GENOMIC DNA]</scope>
    <source>
        <strain evidence="9 10">MPI-CAGE-CH-0241</strain>
    </source>
</reference>
<evidence type="ECO:0000313" key="9">
    <source>
        <dbReference type="EMBL" id="KAH6899868.1"/>
    </source>
</evidence>
<dbReference type="GO" id="GO:0003723">
    <property type="term" value="F:RNA binding"/>
    <property type="evidence" value="ECO:0007669"/>
    <property type="project" value="TreeGrafter"/>
</dbReference>
<feature type="domain" description="CCHC-type" evidence="8">
    <location>
        <begin position="464"/>
        <end position="480"/>
    </location>
</feature>
<feature type="compositionally biased region" description="Basic and acidic residues" evidence="7">
    <location>
        <begin position="270"/>
        <end position="280"/>
    </location>
</feature>
<dbReference type="GO" id="GO:0071031">
    <property type="term" value="P:nuclear mRNA surveillance of mRNA 3'-end processing"/>
    <property type="evidence" value="ECO:0007669"/>
    <property type="project" value="TreeGrafter"/>
</dbReference>
<keyword evidence="4" id="KW-0863">Zinc-finger</keyword>
<feature type="region of interest" description="Disordered" evidence="7">
    <location>
        <begin position="1"/>
        <end position="141"/>
    </location>
</feature>
<evidence type="ECO:0000256" key="5">
    <source>
        <dbReference type="ARBA" id="ARBA00022833"/>
    </source>
</evidence>
<keyword evidence="10" id="KW-1185">Reference proteome</keyword>
<gene>
    <name evidence="9" type="ORF">B0T10DRAFT_9530</name>
</gene>
<feature type="compositionally biased region" description="Polar residues" evidence="7">
    <location>
        <begin position="93"/>
        <end position="125"/>
    </location>
</feature>
<sequence>MGKGNLDPTEVIDLVSSDDEVPSTTNKRSREDDESLHGNESSLRDSKRTKTDPPETAEPELHGQEPSGDKSSGAEEGEIEEEEPQAPVIGSEAASNAQQQVPKQPSGWNPTISKTVVRTSLSKPTLPSAPPSAPASASSAPQVYQHGSLTFKLPDLSGKKEGSWLERFKEWVSVFQGANLELTHAIVPALVQQAYACYIDSFSGLKPKKRRSAKQASQELETNGTLAALLQKIQPTTNVTSQALPIDQSLKQSASKGTRKGKSSRASSVSEDRVIAHVDNESSESEAEYEPMLNKSEKNGEAIPSATEWASLLDNSTQANGNGTANAASQDGPISTKRSVPTGATALEQQRKYFPSATDASQICLLCGRGTHLAPNCPTLICSFCGSLEHPDLCCPGRVRCSKCRQIGHLKSQCGEKLALTSDEGLACSVCDSPDHLENDCTQVWRSFHPESDTIKKAVFIPATCAMCGSNQHFSADCKRRRRHVSNPTWSLKNCDQYIDAACEVSSIEGASAGHVTASTTGAPDLRIRGHATRTSHVHYSESDDSETEFLGHKPVQQRAHVGQIRMASNIQMPGNASRSNGQYQPPVQPPLPPGPPPPGPPSRQGSFGQPPPPGMAYAPRPSGPPPSLPARPPATRGYQNVPPPPNQQGFNGRPLGGNPPHGSRGGGRGRGGRGGRGGGGRGGGGGGGGRFRQKNRAK</sequence>
<dbReference type="GO" id="GO:0071035">
    <property type="term" value="P:nuclear polyadenylation-dependent rRNA catabolic process"/>
    <property type="evidence" value="ECO:0007669"/>
    <property type="project" value="TreeGrafter"/>
</dbReference>
<evidence type="ECO:0000256" key="7">
    <source>
        <dbReference type="SAM" id="MobiDB-lite"/>
    </source>
</evidence>
<dbReference type="EMBL" id="JAGPYM010000001">
    <property type="protein sequence ID" value="KAH6899868.1"/>
    <property type="molecule type" value="Genomic_DNA"/>
</dbReference>
<accession>A0A9P9AX56</accession>
<dbReference type="PANTHER" id="PTHR46543:SF1">
    <property type="entry name" value="ZINC FINGER CCHC DOMAIN-CONTAINING PROTEIN 7"/>
    <property type="match status" value="1"/>
</dbReference>
<feature type="compositionally biased region" description="Polar residues" evidence="7">
    <location>
        <begin position="244"/>
        <end position="256"/>
    </location>
</feature>
<feature type="compositionally biased region" description="Pro residues" evidence="7">
    <location>
        <begin position="587"/>
        <end position="602"/>
    </location>
</feature>
<dbReference type="InterPro" id="IPR001878">
    <property type="entry name" value="Znf_CCHC"/>
</dbReference>
<dbReference type="AlphaFoldDB" id="A0A9P9AX56"/>
<feature type="domain" description="CCHC-type" evidence="8">
    <location>
        <begin position="363"/>
        <end position="379"/>
    </location>
</feature>
<feature type="region of interest" description="Disordered" evidence="7">
    <location>
        <begin position="244"/>
        <end position="293"/>
    </location>
</feature>
<feature type="compositionally biased region" description="Gly residues" evidence="7">
    <location>
        <begin position="664"/>
        <end position="691"/>
    </location>
</feature>
<dbReference type="GO" id="GO:0008270">
    <property type="term" value="F:zinc ion binding"/>
    <property type="evidence" value="ECO:0007669"/>
    <property type="project" value="UniProtKB-KW"/>
</dbReference>
<dbReference type="Proteomes" id="UP000777438">
    <property type="component" value="Unassembled WGS sequence"/>
</dbReference>
<feature type="compositionally biased region" description="Acidic residues" evidence="7">
    <location>
        <begin position="75"/>
        <end position="84"/>
    </location>
</feature>
<dbReference type="GO" id="GO:0071036">
    <property type="term" value="P:nuclear polyadenylation-dependent snoRNA catabolic process"/>
    <property type="evidence" value="ECO:0007669"/>
    <property type="project" value="TreeGrafter"/>
</dbReference>
<feature type="compositionally biased region" description="Pro residues" evidence="7">
    <location>
        <begin position="622"/>
        <end position="633"/>
    </location>
</feature>
<evidence type="ECO:0000256" key="2">
    <source>
        <dbReference type="ARBA" id="ARBA00022723"/>
    </source>
</evidence>
<feature type="region of interest" description="Disordered" evidence="7">
    <location>
        <begin position="572"/>
        <end position="699"/>
    </location>
</feature>
<keyword evidence="2" id="KW-0479">Metal-binding</keyword>
<feature type="region of interest" description="Disordered" evidence="7">
    <location>
        <begin position="315"/>
        <end position="339"/>
    </location>
</feature>
<comment type="caution">
    <text evidence="9">The sequence shown here is derived from an EMBL/GenBank/DDBJ whole genome shotgun (WGS) entry which is preliminary data.</text>
</comment>
<evidence type="ECO:0000256" key="6">
    <source>
        <dbReference type="ARBA" id="ARBA00023242"/>
    </source>
</evidence>
<evidence type="ECO:0000256" key="1">
    <source>
        <dbReference type="ARBA" id="ARBA00004123"/>
    </source>
</evidence>